<sequence>MPGGWLATRSAGPEWMDDAAQGEPAFHSALRDLEFLNRISFGYRPTLRFLDALVARTGATSLSVLDVGAGGGDMLRRVARWGVERGITLELTGLDRSPSAVTSARRAGTPGDWITADLFDLPAEARFDVILSALFTHHLPDPDLVRFLRWMERHARRGWMINDLHRHAIPWCGLWVGTRAMRLDPMVVHDSTISVARAFTRADWRRLSAEAGVAPRIAWQFPFRWSVSRIIVP</sequence>
<dbReference type="GO" id="GO:0008168">
    <property type="term" value="F:methyltransferase activity"/>
    <property type="evidence" value="ECO:0007669"/>
    <property type="project" value="UniProtKB-KW"/>
</dbReference>
<evidence type="ECO:0000256" key="2">
    <source>
        <dbReference type="ARBA" id="ARBA00022679"/>
    </source>
</evidence>
<dbReference type="SUPFAM" id="SSF53335">
    <property type="entry name" value="S-adenosyl-L-methionine-dependent methyltransferases"/>
    <property type="match status" value="1"/>
</dbReference>
<feature type="domain" description="Methyltransferase" evidence="4">
    <location>
        <begin position="64"/>
        <end position="158"/>
    </location>
</feature>
<dbReference type="Pfam" id="PF13649">
    <property type="entry name" value="Methyltransf_25"/>
    <property type="match status" value="1"/>
</dbReference>
<dbReference type="Proteomes" id="UP000661507">
    <property type="component" value="Unassembled WGS sequence"/>
</dbReference>
<dbReference type="InterPro" id="IPR029063">
    <property type="entry name" value="SAM-dependent_MTases_sf"/>
</dbReference>
<evidence type="ECO:0000256" key="1">
    <source>
        <dbReference type="ARBA" id="ARBA00022603"/>
    </source>
</evidence>
<keyword evidence="6" id="KW-1185">Reference proteome</keyword>
<keyword evidence="3" id="KW-0949">S-adenosyl-L-methionine</keyword>
<gene>
    <name evidence="5" type="ORF">GCM10011320_26060</name>
</gene>
<dbReference type="AlphaFoldDB" id="A0A917KK81"/>
<evidence type="ECO:0000256" key="3">
    <source>
        <dbReference type="ARBA" id="ARBA00022691"/>
    </source>
</evidence>
<reference evidence="5" key="1">
    <citation type="journal article" date="2014" name="Int. J. Syst. Evol. Microbiol.">
        <title>Complete genome sequence of Corynebacterium casei LMG S-19264T (=DSM 44701T), isolated from a smear-ripened cheese.</title>
        <authorList>
            <consortium name="US DOE Joint Genome Institute (JGI-PGF)"/>
            <person name="Walter F."/>
            <person name="Albersmeier A."/>
            <person name="Kalinowski J."/>
            <person name="Ruckert C."/>
        </authorList>
    </citation>
    <scope>NUCLEOTIDE SEQUENCE</scope>
    <source>
        <strain evidence="5">CGMCC 1.3617</strain>
    </source>
</reference>
<dbReference type="EMBL" id="BMKW01000006">
    <property type="protein sequence ID" value="GGJ17483.1"/>
    <property type="molecule type" value="Genomic_DNA"/>
</dbReference>
<dbReference type="RefSeq" id="WP_188967487.1">
    <property type="nucleotide sequence ID" value="NZ_BMKW01000006.1"/>
</dbReference>
<comment type="caution">
    <text evidence="5">The sequence shown here is derived from an EMBL/GenBank/DDBJ whole genome shotgun (WGS) entry which is preliminary data.</text>
</comment>
<reference evidence="5" key="2">
    <citation type="submission" date="2020-09" db="EMBL/GenBank/DDBJ databases">
        <authorList>
            <person name="Sun Q."/>
            <person name="Zhou Y."/>
        </authorList>
    </citation>
    <scope>NUCLEOTIDE SEQUENCE</scope>
    <source>
        <strain evidence="5">CGMCC 1.3617</strain>
    </source>
</reference>
<keyword evidence="1" id="KW-0489">Methyltransferase</keyword>
<keyword evidence="2" id="KW-0808">Transferase</keyword>
<evidence type="ECO:0000259" key="4">
    <source>
        <dbReference type="Pfam" id="PF13649"/>
    </source>
</evidence>
<dbReference type="PANTHER" id="PTHR43464:SF19">
    <property type="entry name" value="UBIQUINONE BIOSYNTHESIS O-METHYLTRANSFERASE, MITOCHONDRIAL"/>
    <property type="match status" value="1"/>
</dbReference>
<protein>
    <recommendedName>
        <fullName evidence="4">Methyltransferase domain-containing protein</fullName>
    </recommendedName>
</protein>
<name>A0A917KK81_9PROT</name>
<dbReference type="InterPro" id="IPR041698">
    <property type="entry name" value="Methyltransf_25"/>
</dbReference>
<organism evidence="5 6">
    <name type="scientific">Neoroseomonas lacus</name>
    <dbReference type="NCBI Taxonomy" id="287609"/>
    <lineage>
        <taxon>Bacteria</taxon>
        <taxon>Pseudomonadati</taxon>
        <taxon>Pseudomonadota</taxon>
        <taxon>Alphaproteobacteria</taxon>
        <taxon>Acetobacterales</taxon>
        <taxon>Acetobacteraceae</taxon>
        <taxon>Neoroseomonas</taxon>
    </lineage>
</organism>
<dbReference type="PANTHER" id="PTHR43464">
    <property type="entry name" value="METHYLTRANSFERASE"/>
    <property type="match status" value="1"/>
</dbReference>
<proteinExistence type="predicted"/>
<evidence type="ECO:0000313" key="5">
    <source>
        <dbReference type="EMBL" id="GGJ17483.1"/>
    </source>
</evidence>
<dbReference type="Gene3D" id="3.40.50.150">
    <property type="entry name" value="Vaccinia Virus protein VP39"/>
    <property type="match status" value="1"/>
</dbReference>
<evidence type="ECO:0000313" key="6">
    <source>
        <dbReference type="Proteomes" id="UP000661507"/>
    </source>
</evidence>
<dbReference type="GO" id="GO:0032259">
    <property type="term" value="P:methylation"/>
    <property type="evidence" value="ECO:0007669"/>
    <property type="project" value="UniProtKB-KW"/>
</dbReference>
<accession>A0A917KK81</accession>
<dbReference type="CDD" id="cd02440">
    <property type="entry name" value="AdoMet_MTases"/>
    <property type="match status" value="1"/>
</dbReference>